<evidence type="ECO:0000256" key="7">
    <source>
        <dbReference type="SAM" id="MobiDB-lite"/>
    </source>
</evidence>
<feature type="compositionally biased region" description="Low complexity" evidence="7">
    <location>
        <begin position="272"/>
        <end position="287"/>
    </location>
</feature>
<organism evidence="8 9">
    <name type="scientific">Apatococcus lobatus</name>
    <dbReference type="NCBI Taxonomy" id="904363"/>
    <lineage>
        <taxon>Eukaryota</taxon>
        <taxon>Viridiplantae</taxon>
        <taxon>Chlorophyta</taxon>
        <taxon>core chlorophytes</taxon>
        <taxon>Trebouxiophyceae</taxon>
        <taxon>Chlorellales</taxon>
        <taxon>Chlorellaceae</taxon>
        <taxon>Apatococcus</taxon>
    </lineage>
</organism>
<evidence type="ECO:0000256" key="2">
    <source>
        <dbReference type="ARBA" id="ARBA00005156"/>
    </source>
</evidence>
<keyword evidence="9" id="KW-1185">Reference proteome</keyword>
<dbReference type="Pfam" id="PF01866">
    <property type="entry name" value="Diphthamide_syn"/>
    <property type="match status" value="2"/>
</dbReference>
<comment type="cofactor">
    <cofactor evidence="1">
        <name>[4Fe-4S] cluster</name>
        <dbReference type="ChEBI" id="CHEBI:49883"/>
    </cofactor>
</comment>
<gene>
    <name evidence="8" type="ORF">WJX74_006885</name>
</gene>
<evidence type="ECO:0000256" key="5">
    <source>
        <dbReference type="ARBA" id="ARBA00023004"/>
    </source>
</evidence>
<feature type="compositionally biased region" description="Low complexity" evidence="7">
    <location>
        <begin position="411"/>
        <end position="422"/>
    </location>
</feature>
<evidence type="ECO:0000256" key="6">
    <source>
        <dbReference type="ARBA" id="ARBA00023014"/>
    </source>
</evidence>
<dbReference type="SFLD" id="SFLDS00032">
    <property type="entry name" value="Radical_SAM_3-amino-3-carboxyp"/>
    <property type="match status" value="1"/>
</dbReference>
<dbReference type="AlphaFoldDB" id="A0AAW1SGP1"/>
<dbReference type="Gene3D" id="3.40.50.11840">
    <property type="entry name" value="Diphthamide synthesis DPH1/DPH2 domain 1"/>
    <property type="match status" value="1"/>
</dbReference>
<dbReference type="InterPro" id="IPR016435">
    <property type="entry name" value="DPH1/DPH2"/>
</dbReference>
<feature type="compositionally biased region" description="Low complexity" evidence="7">
    <location>
        <begin position="652"/>
        <end position="661"/>
    </location>
</feature>
<dbReference type="InterPro" id="IPR042265">
    <property type="entry name" value="DPH1/DPH2_3"/>
</dbReference>
<name>A0AAW1SGP1_9CHLO</name>
<evidence type="ECO:0000256" key="1">
    <source>
        <dbReference type="ARBA" id="ARBA00001966"/>
    </source>
</evidence>
<dbReference type="PANTHER" id="PTHR10762">
    <property type="entry name" value="DIPHTHAMIDE BIOSYNTHESIS PROTEIN"/>
    <property type="match status" value="1"/>
</dbReference>
<dbReference type="GO" id="GO:0017183">
    <property type="term" value="P:protein histidyl modification to diphthamide"/>
    <property type="evidence" value="ECO:0007669"/>
    <property type="project" value="InterPro"/>
</dbReference>
<feature type="region of interest" description="Disordered" evidence="7">
    <location>
        <begin position="270"/>
        <end position="303"/>
    </location>
</feature>
<comment type="pathway">
    <text evidence="2">Protein modification; peptidyl-diphthamide biosynthesis.</text>
</comment>
<dbReference type="GO" id="GO:0051536">
    <property type="term" value="F:iron-sulfur cluster binding"/>
    <property type="evidence" value="ECO:0007669"/>
    <property type="project" value="UniProtKB-KW"/>
</dbReference>
<dbReference type="InterPro" id="IPR042263">
    <property type="entry name" value="DPH1/DPH2_1"/>
</dbReference>
<evidence type="ECO:0000256" key="4">
    <source>
        <dbReference type="ARBA" id="ARBA00022723"/>
    </source>
</evidence>
<dbReference type="Gene3D" id="3.40.50.11860">
    <property type="entry name" value="Diphthamide synthesis DPH1/DPH2 domain 3"/>
    <property type="match status" value="1"/>
</dbReference>
<accession>A0AAW1SGP1</accession>
<dbReference type="EMBL" id="JALJOS010000001">
    <property type="protein sequence ID" value="KAK9844791.1"/>
    <property type="molecule type" value="Genomic_DNA"/>
</dbReference>
<comment type="caution">
    <text evidence="8">The sequence shown here is derived from an EMBL/GenBank/DDBJ whole genome shotgun (WGS) entry which is preliminary data.</text>
</comment>
<reference evidence="8 9" key="1">
    <citation type="journal article" date="2024" name="Nat. Commun.">
        <title>Phylogenomics reveals the evolutionary origins of lichenization in chlorophyte algae.</title>
        <authorList>
            <person name="Puginier C."/>
            <person name="Libourel C."/>
            <person name="Otte J."/>
            <person name="Skaloud P."/>
            <person name="Haon M."/>
            <person name="Grisel S."/>
            <person name="Petersen M."/>
            <person name="Berrin J.G."/>
            <person name="Delaux P.M."/>
            <person name="Dal Grande F."/>
            <person name="Keller J."/>
        </authorList>
    </citation>
    <scope>NUCLEOTIDE SEQUENCE [LARGE SCALE GENOMIC DNA]</scope>
    <source>
        <strain evidence="8 9">SAG 2145</strain>
    </source>
</reference>
<evidence type="ECO:0000313" key="8">
    <source>
        <dbReference type="EMBL" id="KAK9844791.1"/>
    </source>
</evidence>
<dbReference type="PANTHER" id="PTHR10762:SF2">
    <property type="entry name" value="2-(3-AMINO-3-CARBOXYPROPYL)HISTIDINE SYNTHASE SUBUNIT 2"/>
    <property type="match status" value="1"/>
</dbReference>
<dbReference type="FunFam" id="3.40.50.11860:FF:000001">
    <property type="entry name" value="2-(3-amino-3-carboxypropyl)histidine synthase subunit 2"/>
    <property type="match status" value="1"/>
</dbReference>
<protein>
    <submittedName>
        <fullName evidence="8">Uncharacterized protein</fullName>
    </submittedName>
</protein>
<keyword evidence="5" id="KW-0408">Iron</keyword>
<evidence type="ECO:0000256" key="3">
    <source>
        <dbReference type="ARBA" id="ARBA00006179"/>
    </source>
</evidence>
<feature type="compositionally biased region" description="Low complexity" evidence="7">
    <location>
        <begin position="194"/>
        <end position="210"/>
    </location>
</feature>
<dbReference type="Proteomes" id="UP001438707">
    <property type="component" value="Unassembled WGS sequence"/>
</dbReference>
<feature type="compositionally biased region" description="Polar residues" evidence="7">
    <location>
        <begin position="359"/>
        <end position="377"/>
    </location>
</feature>
<proteinExistence type="inferred from homology"/>
<feature type="region of interest" description="Disordered" evidence="7">
    <location>
        <begin position="647"/>
        <end position="670"/>
    </location>
</feature>
<feature type="region of interest" description="Disordered" evidence="7">
    <location>
        <begin position="185"/>
        <end position="232"/>
    </location>
</feature>
<sequence>MAKRKADWSARWDLEATLDFISGQATQRVTLQFPDELLGASSEVAASLEQGCRARGRPETQVYVLADTTFNSMSVDEVAAQHVNADCIVHYGRASLAPVTSLPAYFVFPRAPLDPVATFDGLCQAVTEALDTGAAGGKRVIVVLPDQLYLWAMPGLQQSLCSNQCFQKLEGVRLVFADAPSRVRLPARKPHKPQPIAASIPPSQSPAAQSGKDSTASTSASMPPNTGCRASTCCSTSKTAAATAALPGNQTYNGHSATELGQIAHQLESDHQAQVGQDAEQQQAGQAPAGGGSSSNASATDPHQPVHELKAIHQNHSPQPSLPAAAASASLPDPSAGQPSADGAQPRCHAPGFKHRAAETTQSRLPAAAAQTSSGAQPSCKPAADEARLPLQPGPREGAIESPQGSDSTVPAQAPPHDQQPQCSFAESTGAAQPEDASPTWGSQVGYAGSEREWHHVCGGLAWDLPHGVDMADCTLLWLGSNDAPQLQHLHLTHNRSSWLHLDPATQCVSHGLPSAVQKLLRRRYFLTEKAKDANIIGIVVGTLGDRGYLQAARHVRALAQAAGKKTYTMLMGRPSPAKLANFPEVEVFVMVADAPGLVLNDSKDYYAPVITPWEALLAFDADLEWTGEYKLGFQCLLDHAEHQKQAGGAGAPAQARAPRQSLLDGSLHGDDADAAGNLPVASTSLVTRMDHSLQLAGQGNKQLADVRSAADYLATRRTYTGLESPLTGAAAKPVEKAVLGRSGRAAGYQQEPR</sequence>
<keyword evidence="4" id="KW-0479">Metal-binding</keyword>
<comment type="similarity">
    <text evidence="3">Belongs to the DPH1/DPH2 family. DPH2 subfamily.</text>
</comment>
<dbReference type="NCBIfam" id="TIGR00322">
    <property type="entry name" value="diphth2_R"/>
    <property type="match status" value="2"/>
</dbReference>
<keyword evidence="6" id="KW-0411">Iron-sulfur</keyword>
<dbReference type="GO" id="GO:0046872">
    <property type="term" value="F:metal ion binding"/>
    <property type="evidence" value="ECO:0007669"/>
    <property type="project" value="UniProtKB-KW"/>
</dbReference>
<feature type="compositionally biased region" description="Low complexity" evidence="7">
    <location>
        <begin position="317"/>
        <end position="336"/>
    </location>
</feature>
<feature type="compositionally biased region" description="Polar residues" evidence="7">
    <location>
        <begin position="211"/>
        <end position="224"/>
    </location>
</feature>
<feature type="region of interest" description="Disordered" evidence="7">
    <location>
        <begin position="315"/>
        <end position="445"/>
    </location>
</feature>
<evidence type="ECO:0000313" key="9">
    <source>
        <dbReference type="Proteomes" id="UP001438707"/>
    </source>
</evidence>
<dbReference type="GO" id="GO:0090560">
    <property type="term" value="F:2-(3-amino-3-carboxypropyl)histidine synthase activity"/>
    <property type="evidence" value="ECO:0007669"/>
    <property type="project" value="InterPro"/>
</dbReference>